<evidence type="ECO:0008006" key="3">
    <source>
        <dbReference type="Google" id="ProtNLM"/>
    </source>
</evidence>
<comment type="caution">
    <text evidence="1">The sequence shown here is derived from an EMBL/GenBank/DDBJ whole genome shotgun (WGS) entry which is preliminary data.</text>
</comment>
<evidence type="ECO:0000313" key="1">
    <source>
        <dbReference type="EMBL" id="KAJ3839548.1"/>
    </source>
</evidence>
<reference evidence="1" key="1">
    <citation type="submission" date="2022-08" db="EMBL/GenBank/DDBJ databases">
        <authorList>
            <consortium name="DOE Joint Genome Institute"/>
            <person name="Min B."/>
            <person name="Riley R."/>
            <person name="Sierra-Patev S."/>
            <person name="Naranjo-Ortiz M."/>
            <person name="Looney B."/>
            <person name="Konkel Z."/>
            <person name="Slot J.C."/>
            <person name="Sakamoto Y."/>
            <person name="Steenwyk J.L."/>
            <person name="Rokas A."/>
            <person name="Carro J."/>
            <person name="Camarero S."/>
            <person name="Ferreira P."/>
            <person name="Molpeceres G."/>
            <person name="Ruiz-Duenas F.J."/>
            <person name="Serrano A."/>
            <person name="Henrissat B."/>
            <person name="Drula E."/>
            <person name="Hughes K.W."/>
            <person name="Mata J.L."/>
            <person name="Ishikawa N.K."/>
            <person name="Vargas-Isla R."/>
            <person name="Ushijima S."/>
            <person name="Smith C.A."/>
            <person name="Ahrendt S."/>
            <person name="Andreopoulos W."/>
            <person name="He G."/>
            <person name="Labutti K."/>
            <person name="Lipzen A."/>
            <person name="Ng V."/>
            <person name="Sandor L."/>
            <person name="Barry K."/>
            <person name="Martinez A.T."/>
            <person name="Xiao Y."/>
            <person name="Gibbons J.G."/>
            <person name="Terashima K."/>
            <person name="Hibbett D.S."/>
            <person name="Grigoriev I.V."/>
        </authorList>
    </citation>
    <scope>NUCLEOTIDE SEQUENCE</scope>
    <source>
        <strain evidence="1">TFB9207</strain>
    </source>
</reference>
<dbReference type="EMBL" id="MU806121">
    <property type="protein sequence ID" value="KAJ3839548.1"/>
    <property type="molecule type" value="Genomic_DNA"/>
</dbReference>
<gene>
    <name evidence="1" type="ORF">F5878DRAFT_581566</name>
</gene>
<organism evidence="1 2">
    <name type="scientific">Lentinula raphanica</name>
    <dbReference type="NCBI Taxonomy" id="153919"/>
    <lineage>
        <taxon>Eukaryota</taxon>
        <taxon>Fungi</taxon>
        <taxon>Dikarya</taxon>
        <taxon>Basidiomycota</taxon>
        <taxon>Agaricomycotina</taxon>
        <taxon>Agaricomycetes</taxon>
        <taxon>Agaricomycetidae</taxon>
        <taxon>Agaricales</taxon>
        <taxon>Marasmiineae</taxon>
        <taxon>Omphalotaceae</taxon>
        <taxon>Lentinula</taxon>
    </lineage>
</organism>
<evidence type="ECO:0000313" key="2">
    <source>
        <dbReference type="Proteomes" id="UP001163846"/>
    </source>
</evidence>
<accession>A0AA38PBC8</accession>
<protein>
    <recommendedName>
        <fullName evidence="3">Protein kinase domain-containing protein</fullName>
    </recommendedName>
</protein>
<dbReference type="AlphaFoldDB" id="A0AA38PBC8"/>
<name>A0AA38PBC8_9AGAR</name>
<proteinExistence type="predicted"/>
<sequence>MRSDPRNHCVPIYDTVELSEAIDKGRSCIVVMPYLVDWDRIESQTVGELVVDFCSHIFEGLQFMHNRNVAHEIGHLYIHYLHIFVTVRREWTGRDRYSPAAAPSILYSIDWDLSSQYNATIRTIRVPVRLLGYGGDQTVPEFKRNEPCNPFAVGVYCLKTFFDKKLTNESLLDKLRNVGFLRDLVADITHDDPFKQPTMVVARFEDILNGWSWWKLRSQVSDKTLPLVFHRLCSPIHWSVQLSDFLWLKSPVPKHTPPSLV</sequence>
<dbReference type="Proteomes" id="UP001163846">
    <property type="component" value="Unassembled WGS sequence"/>
</dbReference>
<keyword evidence="2" id="KW-1185">Reference proteome</keyword>